<feature type="region of interest" description="Disordered" evidence="1">
    <location>
        <begin position="66"/>
        <end position="109"/>
    </location>
</feature>
<sequence>MPQTTTLKTVSNNVEVTQAQDGPVWRYVGISNTGQEYQWNYITKEGNIELSRDKKGQPIWRFKIHPKSKSGKTAGDWTYFKPKGSQASQATQQQTQTNQGSSSTEGLPKTLTWQNGYWWDPRTREWKTRQQLPPGYGQPLGENDVVSAMQSMSLQAGGQANAGSGTNTAQYNTNTAQYNTAQYNTAQYNTAKINAARYSTADGEDPMPENMAYVESNPQTPGEKPNPMKPLAINPKALNDSYKSIGTKTGDGGFLYAAYMASHRMNTGDPFTKTA</sequence>
<proteinExistence type="predicted"/>
<protein>
    <submittedName>
        <fullName evidence="2">Uncharacterized protein</fullName>
    </submittedName>
</protein>
<dbReference type="AlphaFoldDB" id="A0A6A6UVY4"/>
<reference evidence="2" key="1">
    <citation type="journal article" date="2020" name="Stud. Mycol.">
        <title>101 Dothideomycetes genomes: a test case for predicting lifestyles and emergence of pathogens.</title>
        <authorList>
            <person name="Haridas S."/>
            <person name="Albert R."/>
            <person name="Binder M."/>
            <person name="Bloem J."/>
            <person name="Labutti K."/>
            <person name="Salamov A."/>
            <person name="Andreopoulos B."/>
            <person name="Baker S."/>
            <person name="Barry K."/>
            <person name="Bills G."/>
            <person name="Bluhm B."/>
            <person name="Cannon C."/>
            <person name="Castanera R."/>
            <person name="Culley D."/>
            <person name="Daum C."/>
            <person name="Ezra D."/>
            <person name="Gonzalez J."/>
            <person name="Henrissat B."/>
            <person name="Kuo A."/>
            <person name="Liang C."/>
            <person name="Lipzen A."/>
            <person name="Lutzoni F."/>
            <person name="Magnuson J."/>
            <person name="Mondo S."/>
            <person name="Nolan M."/>
            <person name="Ohm R."/>
            <person name="Pangilinan J."/>
            <person name="Park H.-J."/>
            <person name="Ramirez L."/>
            <person name="Alfaro M."/>
            <person name="Sun H."/>
            <person name="Tritt A."/>
            <person name="Yoshinaga Y."/>
            <person name="Zwiers L.-H."/>
            <person name="Turgeon B."/>
            <person name="Goodwin S."/>
            <person name="Spatafora J."/>
            <person name="Crous P."/>
            <person name="Grigoriev I."/>
        </authorList>
    </citation>
    <scope>NUCLEOTIDE SEQUENCE</scope>
    <source>
        <strain evidence="2">CBS 119925</strain>
    </source>
</reference>
<feature type="compositionally biased region" description="Low complexity" evidence="1">
    <location>
        <begin position="84"/>
        <end position="104"/>
    </location>
</feature>
<evidence type="ECO:0000313" key="3">
    <source>
        <dbReference type="Proteomes" id="UP000799440"/>
    </source>
</evidence>
<organism evidence="2 3">
    <name type="scientific">Sporormia fimetaria CBS 119925</name>
    <dbReference type="NCBI Taxonomy" id="1340428"/>
    <lineage>
        <taxon>Eukaryota</taxon>
        <taxon>Fungi</taxon>
        <taxon>Dikarya</taxon>
        <taxon>Ascomycota</taxon>
        <taxon>Pezizomycotina</taxon>
        <taxon>Dothideomycetes</taxon>
        <taxon>Pleosporomycetidae</taxon>
        <taxon>Pleosporales</taxon>
        <taxon>Sporormiaceae</taxon>
        <taxon>Sporormia</taxon>
    </lineage>
</organism>
<dbReference type="EMBL" id="MU006639">
    <property type="protein sequence ID" value="KAF2741646.1"/>
    <property type="molecule type" value="Genomic_DNA"/>
</dbReference>
<evidence type="ECO:0000256" key="1">
    <source>
        <dbReference type="SAM" id="MobiDB-lite"/>
    </source>
</evidence>
<name>A0A6A6UVY4_9PLEO</name>
<evidence type="ECO:0000313" key="2">
    <source>
        <dbReference type="EMBL" id="KAF2741646.1"/>
    </source>
</evidence>
<gene>
    <name evidence="2" type="ORF">M011DRAFT_463080</name>
</gene>
<accession>A0A6A6UVY4</accession>
<keyword evidence="3" id="KW-1185">Reference proteome</keyword>
<dbReference type="Proteomes" id="UP000799440">
    <property type="component" value="Unassembled WGS sequence"/>
</dbReference>